<dbReference type="SUPFAM" id="SSF46785">
    <property type="entry name" value="Winged helix' DNA-binding domain"/>
    <property type="match status" value="1"/>
</dbReference>
<dbReference type="Pfam" id="PF21212">
    <property type="entry name" value="Dimerisation2-like_dom"/>
    <property type="match status" value="1"/>
</dbReference>
<gene>
    <name evidence="6" type="ordered locus">Sdel_2096</name>
</gene>
<dbReference type="AlphaFoldDB" id="D1B4T8"/>
<reference evidence="7" key="1">
    <citation type="submission" date="2009-11" db="EMBL/GenBank/DDBJ databases">
        <title>The complete genome of Sulfurospirillum deleyianum DSM 6946.</title>
        <authorList>
            <consortium name="US DOE Joint Genome Institute (JGI-PGF)"/>
            <person name="Lucas S."/>
            <person name="Copeland A."/>
            <person name="Lapidus A."/>
            <person name="Glavina del Rio T."/>
            <person name="Dalin E."/>
            <person name="Tice H."/>
            <person name="Bruce D."/>
            <person name="Goodwin L."/>
            <person name="Pitluck S."/>
            <person name="Kyrpides N."/>
            <person name="Mavromatis K."/>
            <person name="Ivanova N."/>
            <person name="Ovchinnikova G."/>
            <person name="Munk A.C."/>
            <person name="Lu M."/>
            <person name="Brettin T."/>
            <person name="Detter J.C."/>
            <person name="Han C."/>
            <person name="Tapia R."/>
            <person name="Larimer F."/>
            <person name="Land M."/>
            <person name="Hauser L."/>
            <person name="Markowitz V."/>
            <person name="Cheng J.F."/>
            <person name="Hugenholtz P."/>
            <person name="Woyke T."/>
            <person name="Wu D."/>
            <person name="Aumann P."/>
            <person name="Schneider S."/>
            <person name="Lang E."/>
            <person name="Spring S."/>
            <person name="Klenk H.P."/>
            <person name="Eisen J.A."/>
        </authorList>
    </citation>
    <scope>NUCLEOTIDE SEQUENCE [LARGE SCALE GENOMIC DNA]</scope>
    <source>
        <strain evidence="7">ATCC 51133 / DSM 6946 / 5175</strain>
    </source>
</reference>
<dbReference type="PANTHER" id="PTHR43712:SF2">
    <property type="entry name" value="O-METHYLTRANSFERASE CICE"/>
    <property type="match status" value="1"/>
</dbReference>
<dbReference type="GO" id="GO:0008171">
    <property type="term" value="F:O-methyltransferase activity"/>
    <property type="evidence" value="ECO:0007669"/>
    <property type="project" value="InterPro"/>
</dbReference>
<dbReference type="SUPFAM" id="SSF53335">
    <property type="entry name" value="S-adenosyl-L-methionine-dependent methyltransferases"/>
    <property type="match status" value="1"/>
</dbReference>
<dbReference type="GO" id="GO:0032259">
    <property type="term" value="P:methylation"/>
    <property type="evidence" value="ECO:0007669"/>
    <property type="project" value="UniProtKB-KW"/>
</dbReference>
<dbReference type="CDD" id="cd02440">
    <property type="entry name" value="AdoMet_MTases"/>
    <property type="match status" value="1"/>
</dbReference>
<dbReference type="KEGG" id="sdl:Sdel_2096"/>
<dbReference type="Gene3D" id="1.10.10.10">
    <property type="entry name" value="Winged helix-like DNA-binding domain superfamily/Winged helix DNA-binding domain"/>
    <property type="match status" value="1"/>
</dbReference>
<evidence type="ECO:0000256" key="2">
    <source>
        <dbReference type="ARBA" id="ARBA00022679"/>
    </source>
</evidence>
<dbReference type="InterPro" id="IPR016461">
    <property type="entry name" value="COMT-like"/>
</dbReference>
<evidence type="ECO:0000313" key="6">
    <source>
        <dbReference type="EMBL" id="ACZ13108.1"/>
    </source>
</evidence>
<evidence type="ECO:0000259" key="4">
    <source>
        <dbReference type="Pfam" id="PF00891"/>
    </source>
</evidence>
<keyword evidence="3" id="KW-0949">S-adenosyl-L-methionine</keyword>
<dbReference type="STRING" id="525898.Sdel_2096"/>
<name>D1B4T8_SULD5</name>
<dbReference type="InterPro" id="IPR001077">
    <property type="entry name" value="COMT_C"/>
</dbReference>
<evidence type="ECO:0000259" key="5">
    <source>
        <dbReference type="Pfam" id="PF21212"/>
    </source>
</evidence>
<dbReference type="InterPro" id="IPR029063">
    <property type="entry name" value="SAM-dependent_MTases_sf"/>
</dbReference>
<sequence length="357" mass="40662">MNRFFEENDTCSALEAQYNAQRIAFAPIIFQTARSMRDLGVLKALYEHKEGMSVDALAKETGLSRYGLITLLETALSADIVKQEDERYFITKTGYFLLNDPMTIANMNYNHHVNYQGLFWLDKAILSGKPEGLKVFGSWESIYPALSSLPEDAQQSWFRFDHFYSDSAFPEAVQKLLALKPKRILDVGGNTGKFSMLLAKSNQALHVSIMDLPEQLALAKVNIQKEGLEKHISLLPANVLSSEHHFPKGFDIIWMSQFLDCFSEEMIVMILSKAKEAMDENTRLCIMEPFWDRQRFETSAYCIINTSPYFTAMANGYSKMYHSKDFIALIERAGLTIEAIDDHLGVCQSLLYIRHLA</sequence>
<proteinExistence type="predicted"/>
<feature type="domain" description="BVU-1015-like N-terminal dimerisation-like" evidence="5">
    <location>
        <begin position="17"/>
        <end position="88"/>
    </location>
</feature>
<evidence type="ECO:0000313" key="7">
    <source>
        <dbReference type="Proteomes" id="UP000002222"/>
    </source>
</evidence>
<keyword evidence="7" id="KW-1185">Reference proteome</keyword>
<dbReference type="HOGENOM" id="CLU_005533_3_0_7"/>
<dbReference type="PROSITE" id="PS51683">
    <property type="entry name" value="SAM_OMT_II"/>
    <property type="match status" value="1"/>
</dbReference>
<accession>D1B4T8</accession>
<organism evidence="6 7">
    <name type="scientific">Sulfurospirillum deleyianum (strain ATCC 51133 / DSM 6946 / 5175)</name>
    <dbReference type="NCBI Taxonomy" id="525898"/>
    <lineage>
        <taxon>Bacteria</taxon>
        <taxon>Pseudomonadati</taxon>
        <taxon>Campylobacterota</taxon>
        <taxon>Epsilonproteobacteria</taxon>
        <taxon>Campylobacterales</taxon>
        <taxon>Sulfurospirillaceae</taxon>
        <taxon>Sulfurospirillum</taxon>
    </lineage>
</organism>
<dbReference type="InterPro" id="IPR049480">
    <property type="entry name" value="BVU_1015-like_N"/>
</dbReference>
<reference evidence="6 7" key="2">
    <citation type="journal article" date="2010" name="Stand. Genomic Sci.">
        <title>Complete genome sequence of Sulfurospirillum deleyianum type strain (5175).</title>
        <authorList>
            <person name="Sikorski J."/>
            <person name="Lapidus A."/>
            <person name="Copeland A."/>
            <person name="Glavina Del Rio T."/>
            <person name="Nolan M."/>
            <person name="Lucas S."/>
            <person name="Chen F."/>
            <person name="Tice H."/>
            <person name="Cheng J.F."/>
            <person name="Saunders E."/>
            <person name="Bruce D."/>
            <person name="Goodwin L."/>
            <person name="Pitluck S."/>
            <person name="Ovchinnikova G."/>
            <person name="Pati A."/>
            <person name="Ivanova N."/>
            <person name="Mavromatis K."/>
            <person name="Chen A."/>
            <person name="Palaniappan K."/>
            <person name="Chain P."/>
            <person name="Land M."/>
            <person name="Hauser L."/>
            <person name="Chang Y.J."/>
            <person name="Jeffries C.D."/>
            <person name="Brettin T."/>
            <person name="Detter J.C."/>
            <person name="Han C."/>
            <person name="Rohde M."/>
            <person name="Lang E."/>
            <person name="Spring S."/>
            <person name="Goker M."/>
            <person name="Bristow J."/>
            <person name="Eisen J.A."/>
            <person name="Markowitz V."/>
            <person name="Hugenholtz P."/>
            <person name="Kyrpides N.C."/>
            <person name="Klenk H.P."/>
        </authorList>
    </citation>
    <scope>NUCLEOTIDE SEQUENCE [LARGE SCALE GENOMIC DNA]</scope>
    <source>
        <strain evidence="7">ATCC 51133 / DSM 6946 / 5175</strain>
    </source>
</reference>
<keyword evidence="1 6" id="KW-0489">Methyltransferase</keyword>
<keyword evidence="2 6" id="KW-0808">Transferase</keyword>
<feature type="domain" description="O-methyltransferase C-terminal" evidence="4">
    <location>
        <begin position="182"/>
        <end position="334"/>
    </location>
</feature>
<dbReference type="InterPro" id="IPR036390">
    <property type="entry name" value="WH_DNA-bd_sf"/>
</dbReference>
<dbReference type="SMR" id="D1B4T8"/>
<dbReference type="eggNOG" id="COG2226">
    <property type="taxonomic scope" value="Bacteria"/>
</dbReference>
<dbReference type="Gene3D" id="3.40.50.150">
    <property type="entry name" value="Vaccinia Virus protein VP39"/>
    <property type="match status" value="1"/>
</dbReference>
<dbReference type="Proteomes" id="UP000002222">
    <property type="component" value="Chromosome"/>
</dbReference>
<dbReference type="Pfam" id="PF00891">
    <property type="entry name" value="Methyltransf_2"/>
    <property type="match status" value="1"/>
</dbReference>
<dbReference type="EMBL" id="CP001816">
    <property type="protein sequence ID" value="ACZ13108.1"/>
    <property type="molecule type" value="Genomic_DNA"/>
</dbReference>
<dbReference type="OrthoDB" id="9767938at2"/>
<dbReference type="RefSeq" id="WP_012857853.1">
    <property type="nucleotide sequence ID" value="NC_013512.1"/>
</dbReference>
<evidence type="ECO:0000256" key="1">
    <source>
        <dbReference type="ARBA" id="ARBA00022603"/>
    </source>
</evidence>
<dbReference type="InterPro" id="IPR036388">
    <property type="entry name" value="WH-like_DNA-bd_sf"/>
</dbReference>
<protein>
    <submittedName>
        <fullName evidence="6">Methyltransferase type 12</fullName>
    </submittedName>
</protein>
<dbReference type="Gene3D" id="1.20.58.1390">
    <property type="match status" value="1"/>
</dbReference>
<dbReference type="PANTHER" id="PTHR43712">
    <property type="entry name" value="PUTATIVE (AFU_ORTHOLOGUE AFUA_4G14580)-RELATED"/>
    <property type="match status" value="1"/>
</dbReference>
<evidence type="ECO:0000256" key="3">
    <source>
        <dbReference type="ARBA" id="ARBA00022691"/>
    </source>
</evidence>